<evidence type="ECO:0000313" key="3">
    <source>
        <dbReference type="EMBL" id="NJB71574.1"/>
    </source>
</evidence>
<comment type="caution">
    <text evidence="3">The sequence shown here is derived from an EMBL/GenBank/DDBJ whole genome shotgun (WGS) entry which is preliminary data.</text>
</comment>
<name>A0A846R2H8_9FLAO</name>
<keyword evidence="4" id="KW-1185">Reference proteome</keyword>
<dbReference type="EMBL" id="JAATJJ010000001">
    <property type="protein sequence ID" value="NJB71574.1"/>
    <property type="molecule type" value="Genomic_DNA"/>
</dbReference>
<feature type="chain" id="PRO_5033030193" description="Collagen-like protein" evidence="2">
    <location>
        <begin position="26"/>
        <end position="203"/>
    </location>
</feature>
<reference evidence="3 4" key="1">
    <citation type="submission" date="2020-03" db="EMBL/GenBank/DDBJ databases">
        <title>Genomic Encyclopedia of Type Strains, Phase IV (KMG-IV): sequencing the most valuable type-strain genomes for metagenomic binning, comparative biology and taxonomic classification.</title>
        <authorList>
            <person name="Goeker M."/>
        </authorList>
    </citation>
    <scope>NUCLEOTIDE SEQUENCE [LARGE SCALE GENOMIC DNA]</scope>
    <source>
        <strain evidence="3 4">DSM 29762</strain>
    </source>
</reference>
<gene>
    <name evidence="3" type="ORF">GGR42_002036</name>
</gene>
<proteinExistence type="predicted"/>
<feature type="region of interest" description="Disordered" evidence="1">
    <location>
        <begin position="30"/>
        <end position="54"/>
    </location>
</feature>
<dbReference type="Proteomes" id="UP000590442">
    <property type="component" value="Unassembled WGS sequence"/>
</dbReference>
<dbReference type="RefSeq" id="WP_167963467.1">
    <property type="nucleotide sequence ID" value="NZ_JAATJJ010000001.1"/>
</dbReference>
<organism evidence="3 4">
    <name type="scientific">Saonia flava</name>
    <dbReference type="NCBI Taxonomy" id="523696"/>
    <lineage>
        <taxon>Bacteria</taxon>
        <taxon>Pseudomonadati</taxon>
        <taxon>Bacteroidota</taxon>
        <taxon>Flavobacteriia</taxon>
        <taxon>Flavobacteriales</taxon>
        <taxon>Flavobacteriaceae</taxon>
        <taxon>Saonia</taxon>
    </lineage>
</organism>
<sequence>MNNFKYFSLLTLFALLFLGCSKDGAMGLKGEQGEQGIPGPAGLDGEDGEQGLQGEQGEIGTANVIYSEWFTLQFPDDIEANNYVSSIDAPALTAEVVENGVVLAYGRYFSNSDIGVIEQIPFISFSINQHYSLNYTTPPASNSGRVFIKINSIDGGPIGSPLFFEYRYIIIPGEILTGGKSSGTINYLKMSYKEILILFNIPE</sequence>
<dbReference type="InterPro" id="IPR008160">
    <property type="entry name" value="Collagen"/>
</dbReference>
<dbReference type="PROSITE" id="PS51257">
    <property type="entry name" value="PROKAR_LIPOPROTEIN"/>
    <property type="match status" value="1"/>
</dbReference>
<evidence type="ECO:0008006" key="5">
    <source>
        <dbReference type="Google" id="ProtNLM"/>
    </source>
</evidence>
<dbReference type="Pfam" id="PF01391">
    <property type="entry name" value="Collagen"/>
    <property type="match status" value="1"/>
</dbReference>
<keyword evidence="2" id="KW-0732">Signal</keyword>
<accession>A0A846R2H8</accession>
<dbReference type="Gene3D" id="1.20.5.320">
    <property type="entry name" value="6-Phosphogluconate Dehydrogenase, domain 3"/>
    <property type="match status" value="1"/>
</dbReference>
<evidence type="ECO:0000313" key="4">
    <source>
        <dbReference type="Proteomes" id="UP000590442"/>
    </source>
</evidence>
<evidence type="ECO:0000256" key="2">
    <source>
        <dbReference type="SAM" id="SignalP"/>
    </source>
</evidence>
<protein>
    <recommendedName>
        <fullName evidence="5">Collagen-like protein</fullName>
    </recommendedName>
</protein>
<dbReference type="AlphaFoldDB" id="A0A846R2H8"/>
<feature type="signal peptide" evidence="2">
    <location>
        <begin position="1"/>
        <end position="25"/>
    </location>
</feature>
<evidence type="ECO:0000256" key="1">
    <source>
        <dbReference type="SAM" id="MobiDB-lite"/>
    </source>
</evidence>